<evidence type="ECO:0000313" key="3">
    <source>
        <dbReference type="EMBL" id="TAA75268.1"/>
    </source>
</evidence>
<sequence length="589" mass="65993">MQIYGVDTEGIGGVLIRFSAVVEANTKGISILGLAQRVVAEGCERAVKAIGQLDGNWDLSNFRITIHLSPAETPKHSAGLDLPIAITLLVGSLLQDEDKIEACISEFRHEAEKESGKKGSNDSRSLLLKKIDELSDQKDKIARYRKRIKENTNKYCLIGTLDIATGDIEPPRYGMFGMLSSIGKDYTVIVPEQSDIHAGLVSKVKGFTAYKAANLNEVWSILLGEAQPRTVDYVKSKVIRKEIANYVPDLQAINGAARAKEAMSIAVAGGHNILLVGPSGQGKSMLSSAATKLLPDITSGEIFEINKIYSAKGQLLENEIITSRPYIEVSQATTEAALFGGGVPPVPGEISLAHRGVLLFDEVNLFKKDIIERLRTPLEERKSIIQRVAGRIEYPCSFIMIATMNPCKCGWFNHFQCPQCGTILINKEECDKCRTKLAHKCKCNKTELKSYKDKLSNPMKDRMDLKVLLSSHDNRNQNKFDFSTKTVQKQIAAAREIQNERYKNENNIFCNADIRDNHQYEKFDHIDTDIKVYLNNISNKLDITPRQKMRLQLISRTVADFLQSEKVRQEDVRKAIFLMGLDNEYFRQF</sequence>
<evidence type="ECO:0000259" key="2">
    <source>
        <dbReference type="Pfam" id="PF13335"/>
    </source>
</evidence>
<feature type="domain" description="Mg chelatase-related protein C-terminal" evidence="2">
    <location>
        <begin position="483"/>
        <end position="576"/>
    </location>
</feature>
<comment type="caution">
    <text evidence="3">The sequence shown here is derived from an EMBL/GenBank/DDBJ whole genome shotgun (WGS) entry which is preliminary data.</text>
</comment>
<proteinExistence type="predicted"/>
<dbReference type="PANTHER" id="PTHR32039">
    <property type="entry name" value="MAGNESIUM-CHELATASE SUBUNIT CHLI"/>
    <property type="match status" value="1"/>
</dbReference>
<dbReference type="SUPFAM" id="SSF52540">
    <property type="entry name" value="P-loop containing nucleoside triphosphate hydrolases"/>
    <property type="match status" value="1"/>
</dbReference>
<dbReference type="InterPro" id="IPR025158">
    <property type="entry name" value="Mg_chelat-rel_C"/>
</dbReference>
<evidence type="ECO:0000313" key="4">
    <source>
        <dbReference type="Proteomes" id="UP000316238"/>
    </source>
</evidence>
<dbReference type="InterPro" id="IPR020568">
    <property type="entry name" value="Ribosomal_Su5_D2-typ_SF"/>
</dbReference>
<dbReference type="EMBL" id="NQJD01000008">
    <property type="protein sequence ID" value="TAA75268.1"/>
    <property type="molecule type" value="Genomic_DNA"/>
</dbReference>
<dbReference type="InterPro" id="IPR045006">
    <property type="entry name" value="CHLI-like"/>
</dbReference>
<evidence type="ECO:0000259" key="1">
    <source>
        <dbReference type="Pfam" id="PF01078"/>
    </source>
</evidence>
<name>A0A521G2M9_9BACT</name>
<dbReference type="InterPro" id="IPR000523">
    <property type="entry name" value="Mg_chelatse_chII-like_cat_dom"/>
</dbReference>
<organism evidence="3 4">
    <name type="scientific">Candidatus Electronema aureum</name>
    <dbReference type="NCBI Taxonomy" id="2005002"/>
    <lineage>
        <taxon>Bacteria</taxon>
        <taxon>Pseudomonadati</taxon>
        <taxon>Thermodesulfobacteriota</taxon>
        <taxon>Desulfobulbia</taxon>
        <taxon>Desulfobulbales</taxon>
        <taxon>Desulfobulbaceae</taxon>
        <taxon>Candidatus Electronema</taxon>
    </lineage>
</organism>
<dbReference type="Gene3D" id="3.40.50.300">
    <property type="entry name" value="P-loop containing nucleotide triphosphate hydrolases"/>
    <property type="match status" value="1"/>
</dbReference>
<keyword evidence="4" id="KW-1185">Reference proteome</keyword>
<dbReference type="AlphaFoldDB" id="A0A521G2M9"/>
<dbReference type="GO" id="GO:0005524">
    <property type="term" value="F:ATP binding"/>
    <property type="evidence" value="ECO:0007669"/>
    <property type="project" value="InterPro"/>
</dbReference>
<feature type="domain" description="Magnesium chelatase ChlI-like catalytic" evidence="1">
    <location>
        <begin position="249"/>
        <end position="472"/>
    </location>
</feature>
<protein>
    <submittedName>
        <fullName evidence="3">Magnesium chelatase family protein</fullName>
    </submittedName>
</protein>
<dbReference type="InterPro" id="IPR027417">
    <property type="entry name" value="P-loop_NTPase"/>
</dbReference>
<dbReference type="PANTHER" id="PTHR32039:SF7">
    <property type="entry name" value="COMPETENCE PROTEIN COMM"/>
    <property type="match status" value="1"/>
</dbReference>
<reference evidence="3" key="1">
    <citation type="submission" date="2017-07" db="EMBL/GenBank/DDBJ databases">
        <title>The cable genome - Insights into the physiology and evolution of filamentous bacteria capable of sulfide oxidation via long distance electron transfer.</title>
        <authorList>
            <person name="Thorup C."/>
            <person name="Bjerg J.T."/>
            <person name="Schreiber L."/>
            <person name="Nielsen L.P."/>
            <person name="Kjeldsen K.U."/>
            <person name="Boesen T."/>
            <person name="Boggild A."/>
            <person name="Meysman F."/>
            <person name="Geelhoed J."/>
            <person name="Schramm A."/>
        </authorList>
    </citation>
    <scope>NUCLEOTIDE SEQUENCE [LARGE SCALE GENOMIC DNA]</scope>
    <source>
        <strain evidence="3">GS</strain>
    </source>
</reference>
<dbReference type="Pfam" id="PF13541">
    <property type="entry name" value="ChlI"/>
    <property type="match status" value="1"/>
</dbReference>
<dbReference type="Pfam" id="PF01078">
    <property type="entry name" value="Mg_chelatase"/>
    <property type="match status" value="1"/>
</dbReference>
<dbReference type="Pfam" id="PF13335">
    <property type="entry name" value="Mg_chelatase_C"/>
    <property type="match status" value="1"/>
</dbReference>
<accession>A0A521G2M9</accession>
<dbReference type="Proteomes" id="UP000316238">
    <property type="component" value="Unassembled WGS sequence"/>
</dbReference>
<dbReference type="SUPFAM" id="SSF54211">
    <property type="entry name" value="Ribosomal protein S5 domain 2-like"/>
    <property type="match status" value="1"/>
</dbReference>
<gene>
    <name evidence="3" type="ORF">CDV28_1087</name>
</gene>